<comment type="caution">
    <text evidence="1">The sequence shown here is derived from an EMBL/GenBank/DDBJ whole genome shotgun (WGS) entry which is preliminary data.</text>
</comment>
<dbReference type="AlphaFoldDB" id="A0A9N9FR09"/>
<name>A0A9N9FR09_9GLOM</name>
<evidence type="ECO:0000313" key="2">
    <source>
        <dbReference type="Proteomes" id="UP000789706"/>
    </source>
</evidence>
<organism evidence="1 2">
    <name type="scientific">Diversispora eburnea</name>
    <dbReference type="NCBI Taxonomy" id="1213867"/>
    <lineage>
        <taxon>Eukaryota</taxon>
        <taxon>Fungi</taxon>
        <taxon>Fungi incertae sedis</taxon>
        <taxon>Mucoromycota</taxon>
        <taxon>Glomeromycotina</taxon>
        <taxon>Glomeromycetes</taxon>
        <taxon>Diversisporales</taxon>
        <taxon>Diversisporaceae</taxon>
        <taxon>Diversispora</taxon>
    </lineage>
</organism>
<evidence type="ECO:0000313" key="1">
    <source>
        <dbReference type="EMBL" id="CAG8555574.1"/>
    </source>
</evidence>
<accession>A0A9N9FR09</accession>
<sequence length="132" mass="15986">FLNNHKPPPGHNKPPLLPIISLDYYIPDELHIMLRIWDRLWNQGTQNWEFTSLMEGDKEIFLKNFNFEVIFDKERAILINNLWREFYQLYKPIKFKETNSTQFYNQAKQWLDLFLTPSQGEPNTITFKMGLY</sequence>
<protein>
    <submittedName>
        <fullName evidence="1">348_t:CDS:1</fullName>
    </submittedName>
</protein>
<dbReference type="OrthoDB" id="2375375at2759"/>
<dbReference type="EMBL" id="CAJVPK010000866">
    <property type="protein sequence ID" value="CAG8555574.1"/>
    <property type="molecule type" value="Genomic_DNA"/>
</dbReference>
<proteinExistence type="predicted"/>
<gene>
    <name evidence="1" type="ORF">DEBURN_LOCUS7321</name>
</gene>
<keyword evidence="2" id="KW-1185">Reference proteome</keyword>
<dbReference type="Proteomes" id="UP000789706">
    <property type="component" value="Unassembled WGS sequence"/>
</dbReference>
<reference evidence="1" key="1">
    <citation type="submission" date="2021-06" db="EMBL/GenBank/DDBJ databases">
        <authorList>
            <person name="Kallberg Y."/>
            <person name="Tangrot J."/>
            <person name="Rosling A."/>
        </authorList>
    </citation>
    <scope>NUCLEOTIDE SEQUENCE</scope>
    <source>
        <strain evidence="1">AZ414A</strain>
    </source>
</reference>
<feature type="non-terminal residue" evidence="1">
    <location>
        <position position="1"/>
    </location>
</feature>